<gene>
    <name evidence="3" type="ORF">CDD82_6854</name>
</gene>
<dbReference type="SUPFAM" id="SSF57667">
    <property type="entry name" value="beta-beta-alpha zinc fingers"/>
    <property type="match status" value="1"/>
</dbReference>
<reference evidence="3 4" key="1">
    <citation type="submission" date="2017-06" db="EMBL/GenBank/DDBJ databases">
        <title>Ant-infecting Ophiocordyceps genomes reveal a high diversity of potential behavioral manipulation genes and a possible major role for enterotoxins.</title>
        <authorList>
            <person name="De Bekker C."/>
            <person name="Evans H.C."/>
            <person name="Brachmann A."/>
            <person name="Hughes D.P."/>
        </authorList>
    </citation>
    <scope>NUCLEOTIDE SEQUENCE [LARGE SCALE GENOMIC DNA]</scope>
    <source>
        <strain evidence="3 4">1348a</strain>
    </source>
</reference>
<name>A0A2C5XFW0_9HYPO</name>
<accession>A0A2C5XFW0</accession>
<dbReference type="OrthoDB" id="8117402at2759"/>
<keyword evidence="1" id="KW-0863">Zinc-finger</keyword>
<keyword evidence="1" id="KW-0479">Metal-binding</keyword>
<organism evidence="3 4">
    <name type="scientific">Ophiocordyceps australis</name>
    <dbReference type="NCBI Taxonomy" id="1399860"/>
    <lineage>
        <taxon>Eukaryota</taxon>
        <taxon>Fungi</taxon>
        <taxon>Dikarya</taxon>
        <taxon>Ascomycota</taxon>
        <taxon>Pezizomycotina</taxon>
        <taxon>Sordariomycetes</taxon>
        <taxon>Hypocreomycetidae</taxon>
        <taxon>Hypocreales</taxon>
        <taxon>Ophiocordycipitaceae</taxon>
        <taxon>Ophiocordyceps</taxon>
    </lineage>
</organism>
<evidence type="ECO:0000259" key="2">
    <source>
        <dbReference type="PROSITE" id="PS50157"/>
    </source>
</evidence>
<dbReference type="PROSITE" id="PS50157">
    <property type="entry name" value="ZINC_FINGER_C2H2_2"/>
    <property type="match status" value="1"/>
</dbReference>
<dbReference type="Pfam" id="PF00096">
    <property type="entry name" value="zf-C2H2"/>
    <property type="match status" value="1"/>
</dbReference>
<dbReference type="PROSITE" id="PS00028">
    <property type="entry name" value="ZINC_FINGER_C2H2_1"/>
    <property type="match status" value="1"/>
</dbReference>
<comment type="caution">
    <text evidence="3">The sequence shown here is derived from an EMBL/GenBank/DDBJ whole genome shotgun (WGS) entry which is preliminary data.</text>
</comment>
<dbReference type="AlphaFoldDB" id="A0A2C5XFW0"/>
<evidence type="ECO:0000313" key="4">
    <source>
        <dbReference type="Proteomes" id="UP000224854"/>
    </source>
</evidence>
<keyword evidence="4" id="KW-1185">Reference proteome</keyword>
<dbReference type="InterPro" id="IPR036236">
    <property type="entry name" value="Znf_C2H2_sf"/>
</dbReference>
<sequence>MHPRKQELICPGCGKGPFARVGHLMQHIEDGQCGAITVYQIDRIRVEKVDFACRMEAKAQEPLKYNFSSYLVPGFHGYAADGVFNKKGIETQKTPTRLPINEGAQLLESETHHPRHPEFNPKMYRALDGLYSCPKECGVAFKYVGDLTKHLLSPIHGIREYKCCSCGTIFKSLAAIASHVEQASARCRIRDNYCYGAFIDQLTGGMVEVDGLHDDGTTKYTISRGAGEHYAPKPKQSAPKSAIQELSEAWGYTTWSIW</sequence>
<dbReference type="InterPro" id="IPR013087">
    <property type="entry name" value="Znf_C2H2_type"/>
</dbReference>
<dbReference type="EMBL" id="NJEU01000742">
    <property type="protein sequence ID" value="PHH70909.1"/>
    <property type="molecule type" value="Genomic_DNA"/>
</dbReference>
<evidence type="ECO:0000313" key="3">
    <source>
        <dbReference type="EMBL" id="PHH70909.1"/>
    </source>
</evidence>
<protein>
    <recommendedName>
        <fullName evidence="2">C2H2-type domain-containing protein</fullName>
    </recommendedName>
</protein>
<keyword evidence="1" id="KW-0862">Zinc</keyword>
<evidence type="ECO:0000256" key="1">
    <source>
        <dbReference type="PROSITE-ProRule" id="PRU00042"/>
    </source>
</evidence>
<dbReference type="Gene3D" id="3.30.160.60">
    <property type="entry name" value="Classic Zinc Finger"/>
    <property type="match status" value="1"/>
</dbReference>
<feature type="domain" description="C2H2-type" evidence="2">
    <location>
        <begin position="131"/>
        <end position="156"/>
    </location>
</feature>
<dbReference type="Proteomes" id="UP000224854">
    <property type="component" value="Unassembled WGS sequence"/>
</dbReference>
<dbReference type="GO" id="GO:0008270">
    <property type="term" value="F:zinc ion binding"/>
    <property type="evidence" value="ECO:0007669"/>
    <property type="project" value="UniProtKB-KW"/>
</dbReference>
<proteinExistence type="predicted"/>